<accession>A0ABW1AUL4</accession>
<keyword evidence="12" id="KW-1185">Reference proteome</keyword>
<feature type="domain" description="CHASE" evidence="9">
    <location>
        <begin position="139"/>
        <end position="299"/>
    </location>
</feature>
<evidence type="ECO:0000256" key="1">
    <source>
        <dbReference type="ARBA" id="ARBA00004370"/>
    </source>
</evidence>
<dbReference type="InterPro" id="IPR052163">
    <property type="entry name" value="DGC-Regulatory_Protein"/>
</dbReference>
<dbReference type="NCBIfam" id="TIGR00254">
    <property type="entry name" value="GGDEF"/>
    <property type="match status" value="1"/>
</dbReference>
<dbReference type="InterPro" id="IPR006189">
    <property type="entry name" value="CHASE_dom"/>
</dbReference>
<dbReference type="Gene3D" id="3.30.450.20">
    <property type="entry name" value="PAS domain"/>
    <property type="match status" value="1"/>
</dbReference>
<dbReference type="InterPro" id="IPR029787">
    <property type="entry name" value="Nucleotide_cyclase"/>
</dbReference>
<comment type="caution">
    <text evidence="11">The sequence shown here is derived from an EMBL/GenBank/DDBJ whole genome shotgun (WGS) entry which is preliminary data.</text>
</comment>
<keyword evidence="3 6" id="KW-1133">Transmembrane helix</keyword>
<dbReference type="PROSITE" id="PS50112">
    <property type="entry name" value="PAS"/>
    <property type="match status" value="1"/>
</dbReference>
<feature type="transmembrane region" description="Helical" evidence="6">
    <location>
        <begin position="316"/>
        <end position="334"/>
    </location>
</feature>
<evidence type="ECO:0000256" key="6">
    <source>
        <dbReference type="SAM" id="Phobius"/>
    </source>
</evidence>
<dbReference type="SMART" id="SM01079">
    <property type="entry name" value="CHASE"/>
    <property type="match status" value="1"/>
</dbReference>
<feature type="domain" description="PAC" evidence="8">
    <location>
        <begin position="430"/>
        <end position="482"/>
    </location>
</feature>
<dbReference type="NCBIfam" id="TIGR00229">
    <property type="entry name" value="sensory_box"/>
    <property type="match status" value="1"/>
</dbReference>
<dbReference type="InterPro" id="IPR000160">
    <property type="entry name" value="GGDEF_dom"/>
</dbReference>
<evidence type="ECO:0000256" key="2">
    <source>
        <dbReference type="ARBA" id="ARBA00022692"/>
    </source>
</evidence>
<dbReference type="Proteomes" id="UP001595974">
    <property type="component" value="Unassembled WGS sequence"/>
</dbReference>
<dbReference type="Pfam" id="PF08447">
    <property type="entry name" value="PAS_3"/>
    <property type="match status" value="1"/>
</dbReference>
<dbReference type="Pfam" id="PF00990">
    <property type="entry name" value="GGDEF"/>
    <property type="match status" value="1"/>
</dbReference>
<dbReference type="InterPro" id="IPR043128">
    <property type="entry name" value="Rev_trsase/Diguanyl_cyclase"/>
</dbReference>
<gene>
    <name evidence="11" type="ORF">ACFPTN_15880</name>
</gene>
<dbReference type="SUPFAM" id="SSF55785">
    <property type="entry name" value="PYP-like sensor domain (PAS domain)"/>
    <property type="match status" value="1"/>
</dbReference>
<evidence type="ECO:0000259" key="7">
    <source>
        <dbReference type="PROSITE" id="PS50112"/>
    </source>
</evidence>
<evidence type="ECO:0000259" key="9">
    <source>
        <dbReference type="PROSITE" id="PS50839"/>
    </source>
</evidence>
<evidence type="ECO:0000259" key="10">
    <source>
        <dbReference type="PROSITE" id="PS50887"/>
    </source>
</evidence>
<comment type="subcellular location">
    <subcellularLocation>
        <location evidence="1">Membrane</location>
    </subcellularLocation>
</comment>
<dbReference type="SMART" id="SM00267">
    <property type="entry name" value="GGDEF"/>
    <property type="match status" value="1"/>
</dbReference>
<sequence length="691" mass="76122">MPPTDKHTSQGSSSLLGREGFAWLTLGLSTLLTLILWQYSEHHLLQRARDRFDYRADKERSMLISRLQAYEQVLRGGAALFAASDSVTRTEWRAYIDQLQLDTSLPGILGTGFALVVPRDTLAEHERAIRAAGFADYTVQPAGERDAYTSIIYLEPFSGRNLRAFGYDMYSEPIRREAMERARDTGRLALSGKVTLVQETDTDVQPGFLMYMPVYRADTGHGNAKARRAALAGYVYSPFRAHDLMRSLFDSSNEDIEIELFDLAPAPDNLLYASPGAGRAALHGRDLELVFGGRPWIARFKSSSMFEDSTSSNEPLLILLGGSAFSLLLFAVMLKGARHRRRMQAAAVELAQSRDRFQTLVENVPGTVFRTEAAPPWRALHVSRDIEGLTGEPPESFLSGSVAYRTFIHPDDTPAVRDAIARAVAERGTYNLEYRIRARDGQIRWASERGRATCDGDGRVLWIDGVILDVTDRKIAELAIRDLAFYDPLTGLPNRRLLLDRLRHQLAASSRSGLHGALLFVDLDKFKAINDTLGHHAGDLLLSEVAHRLRAGVREGDTVARLGGDEFVVMLEDLAGTPAEAEHKAAAIAAKLLSSLNQPYLLDMHTLQCTPSIGLTTYCGHQATVDELLRRADRAMYEAKAAGSNQVQVFHGADEGTPMPGGGSPEDEAERPPLHGSPASGTPSARQRSTR</sequence>
<feature type="transmembrane region" description="Helical" evidence="6">
    <location>
        <begin position="21"/>
        <end position="39"/>
    </location>
</feature>
<dbReference type="InterPro" id="IPR000700">
    <property type="entry name" value="PAS-assoc_C"/>
</dbReference>
<dbReference type="PROSITE" id="PS50113">
    <property type="entry name" value="PAC"/>
    <property type="match status" value="1"/>
</dbReference>
<dbReference type="PANTHER" id="PTHR46663:SF3">
    <property type="entry name" value="SLL0267 PROTEIN"/>
    <property type="match status" value="1"/>
</dbReference>
<feature type="compositionally biased region" description="Polar residues" evidence="5">
    <location>
        <begin position="679"/>
        <end position="691"/>
    </location>
</feature>
<dbReference type="CDD" id="cd00130">
    <property type="entry name" value="PAS"/>
    <property type="match status" value="1"/>
</dbReference>
<dbReference type="Pfam" id="PF03924">
    <property type="entry name" value="CHASE"/>
    <property type="match status" value="1"/>
</dbReference>
<evidence type="ECO:0000313" key="11">
    <source>
        <dbReference type="EMBL" id="MFC5770860.1"/>
    </source>
</evidence>
<feature type="domain" description="GGDEF" evidence="10">
    <location>
        <begin position="514"/>
        <end position="652"/>
    </location>
</feature>
<feature type="domain" description="PAS" evidence="7">
    <location>
        <begin position="353"/>
        <end position="427"/>
    </location>
</feature>
<dbReference type="EMBL" id="JBHSOG010000060">
    <property type="protein sequence ID" value="MFC5770860.1"/>
    <property type="molecule type" value="Genomic_DNA"/>
</dbReference>
<feature type="region of interest" description="Disordered" evidence="5">
    <location>
        <begin position="646"/>
        <end position="691"/>
    </location>
</feature>
<keyword evidence="4 6" id="KW-0472">Membrane</keyword>
<dbReference type="SMART" id="SM00086">
    <property type="entry name" value="PAC"/>
    <property type="match status" value="1"/>
</dbReference>
<evidence type="ECO:0000256" key="4">
    <source>
        <dbReference type="ARBA" id="ARBA00023136"/>
    </source>
</evidence>
<protein>
    <submittedName>
        <fullName evidence="11">CHASE domain-containing protein</fullName>
    </submittedName>
</protein>
<reference evidence="12" key="1">
    <citation type="journal article" date="2019" name="Int. J. Syst. Evol. Microbiol.">
        <title>The Global Catalogue of Microorganisms (GCM) 10K type strain sequencing project: providing services to taxonomists for standard genome sequencing and annotation.</title>
        <authorList>
            <consortium name="The Broad Institute Genomics Platform"/>
            <consortium name="The Broad Institute Genome Sequencing Center for Infectious Disease"/>
            <person name="Wu L."/>
            <person name="Ma J."/>
        </authorList>
    </citation>
    <scope>NUCLEOTIDE SEQUENCE [LARGE SCALE GENOMIC DNA]</scope>
    <source>
        <strain evidence="12">SHR3</strain>
    </source>
</reference>
<dbReference type="InterPro" id="IPR001610">
    <property type="entry name" value="PAC"/>
</dbReference>
<dbReference type="InterPro" id="IPR013655">
    <property type="entry name" value="PAS_fold_3"/>
</dbReference>
<proteinExistence type="predicted"/>
<dbReference type="PANTHER" id="PTHR46663">
    <property type="entry name" value="DIGUANYLATE CYCLASE DGCT-RELATED"/>
    <property type="match status" value="1"/>
</dbReference>
<evidence type="ECO:0000256" key="5">
    <source>
        <dbReference type="SAM" id="MobiDB-lite"/>
    </source>
</evidence>
<dbReference type="Gene3D" id="3.30.70.270">
    <property type="match status" value="1"/>
</dbReference>
<evidence type="ECO:0000259" key="8">
    <source>
        <dbReference type="PROSITE" id="PS50113"/>
    </source>
</evidence>
<evidence type="ECO:0000256" key="3">
    <source>
        <dbReference type="ARBA" id="ARBA00022989"/>
    </source>
</evidence>
<dbReference type="InterPro" id="IPR042240">
    <property type="entry name" value="CHASE_sf"/>
</dbReference>
<dbReference type="PROSITE" id="PS50839">
    <property type="entry name" value="CHASE"/>
    <property type="match status" value="1"/>
</dbReference>
<dbReference type="Gene3D" id="3.30.450.350">
    <property type="entry name" value="CHASE domain"/>
    <property type="match status" value="1"/>
</dbReference>
<evidence type="ECO:0000313" key="12">
    <source>
        <dbReference type="Proteomes" id="UP001595974"/>
    </source>
</evidence>
<dbReference type="PROSITE" id="PS50887">
    <property type="entry name" value="GGDEF"/>
    <property type="match status" value="1"/>
</dbReference>
<name>A0ABW1AUL4_9RHOO</name>
<dbReference type="SUPFAM" id="SSF55073">
    <property type="entry name" value="Nucleotide cyclase"/>
    <property type="match status" value="1"/>
</dbReference>
<dbReference type="RefSeq" id="WP_096446024.1">
    <property type="nucleotide sequence ID" value="NZ_JBHSOG010000060.1"/>
</dbReference>
<dbReference type="InterPro" id="IPR000014">
    <property type="entry name" value="PAS"/>
</dbReference>
<dbReference type="CDD" id="cd01949">
    <property type="entry name" value="GGDEF"/>
    <property type="match status" value="1"/>
</dbReference>
<dbReference type="InterPro" id="IPR035965">
    <property type="entry name" value="PAS-like_dom_sf"/>
</dbReference>
<organism evidence="11 12">
    <name type="scientific">Thauera sinica</name>
    <dbReference type="NCBI Taxonomy" id="2665146"/>
    <lineage>
        <taxon>Bacteria</taxon>
        <taxon>Pseudomonadati</taxon>
        <taxon>Pseudomonadota</taxon>
        <taxon>Betaproteobacteria</taxon>
        <taxon>Rhodocyclales</taxon>
        <taxon>Zoogloeaceae</taxon>
        <taxon>Thauera</taxon>
    </lineage>
</organism>
<keyword evidence="2 6" id="KW-0812">Transmembrane</keyword>